<protein>
    <submittedName>
        <fullName evidence="2">Uncharacterized protein</fullName>
    </submittedName>
</protein>
<dbReference type="AlphaFoldDB" id="A0AA91Z0U2"/>
<evidence type="ECO:0000313" key="2">
    <source>
        <dbReference type="EMBL" id="PAD82715.1"/>
    </source>
</evidence>
<dbReference type="Proteomes" id="UP000216961">
    <property type="component" value="Unassembled WGS sequence"/>
</dbReference>
<dbReference type="EMBL" id="NPBQ01000082">
    <property type="protein sequence ID" value="PAD82715.1"/>
    <property type="molecule type" value="Genomic_DNA"/>
</dbReference>
<keyword evidence="1" id="KW-0472">Membrane</keyword>
<name>A0AA91Z0U2_NIACI</name>
<organism evidence="2 3">
    <name type="scientific">Niallia circulans</name>
    <name type="common">Bacillus circulans</name>
    <dbReference type="NCBI Taxonomy" id="1397"/>
    <lineage>
        <taxon>Bacteria</taxon>
        <taxon>Bacillati</taxon>
        <taxon>Bacillota</taxon>
        <taxon>Bacilli</taxon>
        <taxon>Bacillales</taxon>
        <taxon>Bacillaceae</taxon>
        <taxon>Niallia</taxon>
    </lineage>
</organism>
<reference evidence="2 3" key="1">
    <citation type="submission" date="2017-07" db="EMBL/GenBank/DDBJ databases">
        <title>Isolation and whole genome analysis of endospore-forming bacteria from heroin.</title>
        <authorList>
            <person name="Kalinowski J."/>
            <person name="Ahrens B."/>
            <person name="Al-Dilaimi A."/>
            <person name="Winkler A."/>
            <person name="Wibberg D."/>
            <person name="Schleenbecker U."/>
            <person name="Ruckert C."/>
            <person name="Wolfel R."/>
            <person name="Grass G."/>
        </authorList>
    </citation>
    <scope>NUCLEOTIDE SEQUENCE [LARGE SCALE GENOMIC DNA]</scope>
    <source>
        <strain evidence="2 3">7521-2</strain>
    </source>
</reference>
<evidence type="ECO:0000313" key="3">
    <source>
        <dbReference type="Proteomes" id="UP000216961"/>
    </source>
</evidence>
<comment type="caution">
    <text evidence="2">The sequence shown here is derived from an EMBL/GenBank/DDBJ whole genome shotgun (WGS) entry which is preliminary data.</text>
</comment>
<feature type="transmembrane region" description="Helical" evidence="1">
    <location>
        <begin position="31"/>
        <end position="54"/>
    </location>
</feature>
<sequence length="142" mass="16259">MGRNIYRSRPFCSRYKFPLILTKKAASPQKLAWIAPFLTLILLGLGYAFIGIGWSDNVAASLDYFEKGAEEKVIILEEYKVDYPSGMYGGAIDYVYTGVDGEKLITNTDFNIQVFQNEKYEIRYLPRSKYIMGISHIKEANF</sequence>
<accession>A0AA91Z0U2</accession>
<proteinExistence type="predicted"/>
<evidence type="ECO:0000256" key="1">
    <source>
        <dbReference type="SAM" id="Phobius"/>
    </source>
</evidence>
<gene>
    <name evidence="2" type="ORF">CHH57_13325</name>
</gene>
<keyword evidence="1" id="KW-0812">Transmembrane</keyword>
<keyword evidence="1" id="KW-1133">Transmembrane helix</keyword>